<dbReference type="Proteomes" id="UP000748756">
    <property type="component" value="Unassembled WGS sequence"/>
</dbReference>
<keyword evidence="2" id="KW-1185">Reference proteome</keyword>
<dbReference type="AlphaFoldDB" id="A0A9P5RPS6"/>
<comment type="caution">
    <text evidence="1">The sequence shown here is derived from an EMBL/GenBank/DDBJ whole genome shotgun (WGS) entry which is preliminary data.</text>
</comment>
<dbReference type="OrthoDB" id="2365408at2759"/>
<accession>A0A9P5RPS6</accession>
<proteinExistence type="predicted"/>
<gene>
    <name evidence="1" type="ORF">BG015_001454</name>
</gene>
<dbReference type="SUPFAM" id="SSF52047">
    <property type="entry name" value="RNI-like"/>
    <property type="match status" value="1"/>
</dbReference>
<evidence type="ECO:0000313" key="1">
    <source>
        <dbReference type="EMBL" id="KAF9140970.1"/>
    </source>
</evidence>
<dbReference type="InterPro" id="IPR032675">
    <property type="entry name" value="LRR_dom_sf"/>
</dbReference>
<sequence length="259" mass="27877">MKLGSKSDSVLDNDDAIRLLGQSTKLKGLHVTGQMIASTNSKFNQLITAVPTTLELLFLGDLGYDSEQYFDPTHDAAPAAVGPPQPLIPFLPRLSILGLLDIAVDDATWPLIFKNCPGLKTLCLSWTNGLEAAEALSTAARQYCPALNQLRLFLMTAGVSPASFDAIWAMFLSSSTCGWEALEIHATSSVVSVGSLSMTALLPRLSHSHPLHVATLKTLELGEGAEISSRYVRQLYEAAPDLTIIVNYETLPRPTVLGK</sequence>
<dbReference type="Gene3D" id="3.80.10.10">
    <property type="entry name" value="Ribonuclease Inhibitor"/>
    <property type="match status" value="1"/>
</dbReference>
<name>A0A9P5RPS6_9FUNG</name>
<dbReference type="EMBL" id="JAAAUQ010001261">
    <property type="protein sequence ID" value="KAF9140970.1"/>
    <property type="molecule type" value="Genomic_DNA"/>
</dbReference>
<organism evidence="1 2">
    <name type="scientific">Linnemannia schmuckeri</name>
    <dbReference type="NCBI Taxonomy" id="64567"/>
    <lineage>
        <taxon>Eukaryota</taxon>
        <taxon>Fungi</taxon>
        <taxon>Fungi incertae sedis</taxon>
        <taxon>Mucoromycota</taxon>
        <taxon>Mortierellomycotina</taxon>
        <taxon>Mortierellomycetes</taxon>
        <taxon>Mortierellales</taxon>
        <taxon>Mortierellaceae</taxon>
        <taxon>Linnemannia</taxon>
    </lineage>
</organism>
<protein>
    <submittedName>
        <fullName evidence="1">Uncharacterized protein</fullName>
    </submittedName>
</protein>
<reference evidence="1" key="1">
    <citation type="journal article" date="2020" name="Fungal Divers.">
        <title>Resolving the Mortierellaceae phylogeny through synthesis of multi-gene phylogenetics and phylogenomics.</title>
        <authorList>
            <person name="Vandepol N."/>
            <person name="Liber J."/>
            <person name="Desiro A."/>
            <person name="Na H."/>
            <person name="Kennedy M."/>
            <person name="Barry K."/>
            <person name="Grigoriev I.V."/>
            <person name="Miller A.N."/>
            <person name="O'Donnell K."/>
            <person name="Stajich J.E."/>
            <person name="Bonito G."/>
        </authorList>
    </citation>
    <scope>NUCLEOTIDE SEQUENCE</scope>
    <source>
        <strain evidence="1">NRRL 6426</strain>
    </source>
</reference>
<evidence type="ECO:0000313" key="2">
    <source>
        <dbReference type="Proteomes" id="UP000748756"/>
    </source>
</evidence>